<dbReference type="Proteomes" id="UP000308730">
    <property type="component" value="Unassembled WGS sequence"/>
</dbReference>
<organism evidence="1 2">
    <name type="scientific">Antrodiella citrinella</name>
    <dbReference type="NCBI Taxonomy" id="2447956"/>
    <lineage>
        <taxon>Eukaryota</taxon>
        <taxon>Fungi</taxon>
        <taxon>Dikarya</taxon>
        <taxon>Basidiomycota</taxon>
        <taxon>Agaricomycotina</taxon>
        <taxon>Agaricomycetes</taxon>
        <taxon>Polyporales</taxon>
        <taxon>Steccherinaceae</taxon>
        <taxon>Antrodiella</taxon>
    </lineage>
</organism>
<comment type="caution">
    <text evidence="1">The sequence shown here is derived from an EMBL/GenBank/DDBJ whole genome shotgun (WGS) entry which is preliminary data.</text>
</comment>
<reference evidence="1 2" key="1">
    <citation type="submission" date="2019-02" db="EMBL/GenBank/DDBJ databases">
        <title>Genome sequencing of the rare red list fungi Antrodiella citrinella (Flaviporus citrinellus).</title>
        <authorList>
            <person name="Buettner E."/>
            <person name="Kellner H."/>
        </authorList>
    </citation>
    <scope>NUCLEOTIDE SEQUENCE [LARGE SCALE GENOMIC DNA]</scope>
    <source>
        <strain evidence="1 2">DSM 108506</strain>
    </source>
</reference>
<evidence type="ECO:0000313" key="2">
    <source>
        <dbReference type="Proteomes" id="UP000308730"/>
    </source>
</evidence>
<dbReference type="AlphaFoldDB" id="A0A4S4LS45"/>
<name>A0A4S4LS45_9APHY</name>
<accession>A0A4S4LS45</accession>
<evidence type="ECO:0000313" key="1">
    <source>
        <dbReference type="EMBL" id="THH14817.1"/>
    </source>
</evidence>
<dbReference type="EMBL" id="SGPM01000889">
    <property type="protein sequence ID" value="THH14817.1"/>
    <property type="molecule type" value="Genomic_DNA"/>
</dbReference>
<dbReference type="OrthoDB" id="3267135at2759"/>
<proteinExistence type="predicted"/>
<keyword evidence="2" id="KW-1185">Reference proteome</keyword>
<sequence>MLQQLGMCVSVDEVGAPVWGDTPKRLQIHAEFQESEHTPNKHAVTSMPRNLVSYVRGISRPDTKPAHLHSTRATLPSVRTHGASYRLIPRTAEKAALYEAEHKRRKDALSPLYDRLATHWLWHVLEWIPMRVKTQKVIVHMVEDASGYTSIWNRGRGRKVPKSEMEEGIRVHRSVKTRLEAGAAFDDYEGLKLDQT</sequence>
<gene>
    <name evidence="1" type="ORF">EUX98_g9558</name>
</gene>
<protein>
    <submittedName>
        <fullName evidence="1">Uncharacterized protein</fullName>
    </submittedName>
</protein>